<dbReference type="AlphaFoldDB" id="A0A6J7NVT9"/>
<feature type="domain" description="AMP-dependent synthetase/ligase" evidence="2">
    <location>
        <begin position="111"/>
        <end position="434"/>
    </location>
</feature>
<dbReference type="Pfam" id="PF00501">
    <property type="entry name" value="AMP-binding"/>
    <property type="match status" value="1"/>
</dbReference>
<protein>
    <submittedName>
        <fullName evidence="4">Unannotated protein</fullName>
    </submittedName>
</protein>
<evidence type="ECO:0000256" key="1">
    <source>
        <dbReference type="ARBA" id="ARBA00006432"/>
    </source>
</evidence>
<dbReference type="GO" id="GO:0006631">
    <property type="term" value="P:fatty acid metabolic process"/>
    <property type="evidence" value="ECO:0007669"/>
    <property type="project" value="TreeGrafter"/>
</dbReference>
<dbReference type="PANTHER" id="PTHR43201">
    <property type="entry name" value="ACYL-COA SYNTHETASE"/>
    <property type="match status" value="1"/>
</dbReference>
<evidence type="ECO:0000259" key="3">
    <source>
        <dbReference type="Pfam" id="PF13193"/>
    </source>
</evidence>
<dbReference type="EMBL" id="CAFBOS010000076">
    <property type="protein sequence ID" value="CAB4996798.1"/>
    <property type="molecule type" value="Genomic_DNA"/>
</dbReference>
<comment type="similarity">
    <text evidence="1">Belongs to the ATP-dependent AMP-binding enzyme family.</text>
</comment>
<dbReference type="InterPro" id="IPR042099">
    <property type="entry name" value="ANL_N_sf"/>
</dbReference>
<dbReference type="InterPro" id="IPR020845">
    <property type="entry name" value="AMP-binding_CS"/>
</dbReference>
<sequence length="567" mass="58874">MDTVALDNTGDGVLLGDDLGERHRLVVHDGQAGAAVVRPAAGEDLGAGHLDPVDGHDRVRLGLFAHRIPHGPTLAGKMWLLRTASVHRRVRTGHPMSLLPALDGAFGDRHDAVRVAGESTSWSVLAARAIDLASAVEGAGVVAVAAAPTLDTVVAVAAALRARVAVVPIPIDAGPDERSHILRDSGAACFLGSHPWDDVAIESIPLRAATAPMRSMHAIGAADPDPDDEAVAMIMYTSGTTGPPKGVLVSRRAIALGLDALADAWAWTSDDTLAHGLPLFHVHGLILGVLGPLRLGSALVHTGRPTPGAYAEANASLYFGVPTVWSRIVAEPAAARSLRGARLLVSGSAALPAPVFEGIASLCGQRPIERYGMTESLITLSTRADGERRPGSVGTTLPGVTTRCIDEAGEPLVPDGESVGALEVRAASLFTGYLNQPATTAGCFTDDGWFRTGDAATIGADGFHRIVGRQSTDLIKTGGFRVGAGEVEGALLAHPAVREAAVIGVPDTDLGQRIVAFVVGDGLTTIDLGAFVACRLSQHKRPRRVHIVDALPRNAMGKIQKTKLTEP</sequence>
<organism evidence="4">
    <name type="scientific">freshwater metagenome</name>
    <dbReference type="NCBI Taxonomy" id="449393"/>
    <lineage>
        <taxon>unclassified sequences</taxon>
        <taxon>metagenomes</taxon>
        <taxon>ecological metagenomes</taxon>
    </lineage>
</organism>
<dbReference type="SUPFAM" id="SSF56801">
    <property type="entry name" value="Acetyl-CoA synthetase-like"/>
    <property type="match status" value="1"/>
</dbReference>
<dbReference type="InterPro" id="IPR045851">
    <property type="entry name" value="AMP-bd_C_sf"/>
</dbReference>
<name>A0A6J7NVT9_9ZZZZ</name>
<dbReference type="PROSITE" id="PS00455">
    <property type="entry name" value="AMP_BINDING"/>
    <property type="match status" value="1"/>
</dbReference>
<proteinExistence type="inferred from homology"/>
<dbReference type="Gene3D" id="3.30.300.30">
    <property type="match status" value="1"/>
</dbReference>
<gene>
    <name evidence="4" type="ORF">UFOPK3967_01383</name>
</gene>
<dbReference type="PANTHER" id="PTHR43201:SF8">
    <property type="entry name" value="ACYL-COA SYNTHETASE FAMILY MEMBER 3"/>
    <property type="match status" value="1"/>
</dbReference>
<evidence type="ECO:0000259" key="2">
    <source>
        <dbReference type="Pfam" id="PF00501"/>
    </source>
</evidence>
<accession>A0A6J7NVT9</accession>
<feature type="domain" description="AMP-binding enzyme C-terminal" evidence="3">
    <location>
        <begin position="486"/>
        <end position="558"/>
    </location>
</feature>
<dbReference type="NCBIfam" id="NF005858">
    <property type="entry name" value="PRK07787.1"/>
    <property type="match status" value="1"/>
</dbReference>
<reference evidence="4" key="1">
    <citation type="submission" date="2020-05" db="EMBL/GenBank/DDBJ databases">
        <authorList>
            <person name="Chiriac C."/>
            <person name="Salcher M."/>
            <person name="Ghai R."/>
            <person name="Kavagutti S V."/>
        </authorList>
    </citation>
    <scope>NUCLEOTIDE SEQUENCE</scope>
</reference>
<dbReference type="Gene3D" id="3.40.50.12780">
    <property type="entry name" value="N-terminal domain of ligase-like"/>
    <property type="match status" value="1"/>
</dbReference>
<dbReference type="InterPro" id="IPR025110">
    <property type="entry name" value="AMP-bd_C"/>
</dbReference>
<dbReference type="InterPro" id="IPR000873">
    <property type="entry name" value="AMP-dep_synth/lig_dom"/>
</dbReference>
<dbReference type="GO" id="GO:0031956">
    <property type="term" value="F:medium-chain fatty acid-CoA ligase activity"/>
    <property type="evidence" value="ECO:0007669"/>
    <property type="project" value="TreeGrafter"/>
</dbReference>
<dbReference type="Pfam" id="PF13193">
    <property type="entry name" value="AMP-binding_C"/>
    <property type="match status" value="1"/>
</dbReference>
<evidence type="ECO:0000313" key="4">
    <source>
        <dbReference type="EMBL" id="CAB4996798.1"/>
    </source>
</evidence>